<evidence type="ECO:0000256" key="1">
    <source>
        <dbReference type="SAM" id="MobiDB-lite"/>
    </source>
</evidence>
<dbReference type="InterPro" id="IPR050503">
    <property type="entry name" value="cAMP-dep_PK_reg_su-like"/>
</dbReference>
<reference evidence="4" key="1">
    <citation type="journal article" date="2006" name="PLoS Biol.">
        <title>Macronuclear genome sequence of the ciliate Tetrahymena thermophila, a model eukaryote.</title>
        <authorList>
            <person name="Eisen J.A."/>
            <person name="Coyne R.S."/>
            <person name="Wu M."/>
            <person name="Wu D."/>
            <person name="Thiagarajan M."/>
            <person name="Wortman J.R."/>
            <person name="Badger J.H."/>
            <person name="Ren Q."/>
            <person name="Amedeo P."/>
            <person name="Jones K.M."/>
            <person name="Tallon L.J."/>
            <person name="Delcher A.L."/>
            <person name="Salzberg S.L."/>
            <person name="Silva J.C."/>
            <person name="Haas B.J."/>
            <person name="Majoros W.H."/>
            <person name="Farzad M."/>
            <person name="Carlton J.M."/>
            <person name="Smith R.K. Jr."/>
            <person name="Garg J."/>
            <person name="Pearlman R.E."/>
            <person name="Karrer K.M."/>
            <person name="Sun L."/>
            <person name="Manning G."/>
            <person name="Elde N.C."/>
            <person name="Turkewitz A.P."/>
            <person name="Asai D.J."/>
            <person name="Wilkes D.E."/>
            <person name="Wang Y."/>
            <person name="Cai H."/>
            <person name="Collins K."/>
            <person name="Stewart B.A."/>
            <person name="Lee S.R."/>
            <person name="Wilamowska K."/>
            <person name="Weinberg Z."/>
            <person name="Ruzzo W.L."/>
            <person name="Wloga D."/>
            <person name="Gaertig J."/>
            <person name="Frankel J."/>
            <person name="Tsao C.-C."/>
            <person name="Gorovsky M.A."/>
            <person name="Keeling P.J."/>
            <person name="Waller R.F."/>
            <person name="Patron N.J."/>
            <person name="Cherry J.M."/>
            <person name="Stover N.A."/>
            <person name="Krieger C.J."/>
            <person name="del Toro C."/>
            <person name="Ryder H.F."/>
            <person name="Williamson S.C."/>
            <person name="Barbeau R.A."/>
            <person name="Hamilton E.P."/>
            <person name="Orias E."/>
        </authorList>
    </citation>
    <scope>NUCLEOTIDE SEQUENCE [LARGE SCALE GENOMIC DNA]</scope>
    <source>
        <strain evidence="4">SB210</strain>
    </source>
</reference>
<feature type="domain" description="Cyclic nucleotide-binding" evidence="2">
    <location>
        <begin position="339"/>
        <end position="485"/>
    </location>
</feature>
<feature type="domain" description="Cyclic nucleotide-binding" evidence="2">
    <location>
        <begin position="99"/>
        <end position="147"/>
    </location>
</feature>
<dbReference type="OrthoDB" id="291989at2759"/>
<feature type="domain" description="Cyclic nucleotide-binding" evidence="2">
    <location>
        <begin position="274"/>
        <end position="336"/>
    </location>
</feature>
<dbReference type="InterPro" id="IPR018488">
    <property type="entry name" value="cNMP-bd_CS"/>
</dbReference>
<dbReference type="HOGENOM" id="CLU_294842_0_0_1"/>
<keyword evidence="4" id="KW-1185">Reference proteome</keyword>
<dbReference type="GO" id="GO:0005952">
    <property type="term" value="C:cAMP-dependent protein kinase complex"/>
    <property type="evidence" value="ECO:0007669"/>
    <property type="project" value="InterPro"/>
</dbReference>
<protein>
    <submittedName>
        <fullName evidence="3">Cyclic nucleotide-binding domain protein</fullName>
    </submittedName>
</protein>
<proteinExistence type="predicted"/>
<dbReference type="GO" id="GO:0004862">
    <property type="term" value="F:cAMP-dependent protein kinase inhibitor activity"/>
    <property type="evidence" value="ECO:0007669"/>
    <property type="project" value="TreeGrafter"/>
</dbReference>
<dbReference type="GeneID" id="7845946"/>
<dbReference type="Proteomes" id="UP000009168">
    <property type="component" value="Unassembled WGS sequence"/>
</dbReference>
<name>Q23KL0_TETTS</name>
<dbReference type="KEGG" id="tet:TTHERM_00193250"/>
<gene>
    <name evidence="3" type="ORF">TTHERM_00193250</name>
</gene>
<dbReference type="GO" id="GO:0034236">
    <property type="term" value="F:protein kinase A catalytic subunit binding"/>
    <property type="evidence" value="ECO:0007669"/>
    <property type="project" value="TreeGrafter"/>
</dbReference>
<dbReference type="Gene3D" id="2.60.120.10">
    <property type="entry name" value="Jelly Rolls"/>
    <property type="match status" value="2"/>
</dbReference>
<dbReference type="PANTHER" id="PTHR11635:SF152">
    <property type="entry name" value="CAMP-DEPENDENT PROTEIN KINASE TYPE I REGULATORY SUBUNIT-RELATED"/>
    <property type="match status" value="1"/>
</dbReference>
<dbReference type="AlphaFoldDB" id="Q23KL0"/>
<dbReference type="PROSITE" id="PS00889">
    <property type="entry name" value="CNMP_BINDING_2"/>
    <property type="match status" value="1"/>
</dbReference>
<organism evidence="3 4">
    <name type="scientific">Tetrahymena thermophila (strain SB210)</name>
    <dbReference type="NCBI Taxonomy" id="312017"/>
    <lineage>
        <taxon>Eukaryota</taxon>
        <taxon>Sar</taxon>
        <taxon>Alveolata</taxon>
        <taxon>Ciliophora</taxon>
        <taxon>Intramacronucleata</taxon>
        <taxon>Oligohymenophorea</taxon>
        <taxon>Hymenostomatida</taxon>
        <taxon>Tetrahymenina</taxon>
        <taxon>Tetrahymenidae</taxon>
        <taxon>Tetrahymena</taxon>
    </lineage>
</organism>
<dbReference type="InterPro" id="IPR000595">
    <property type="entry name" value="cNMP-bd_dom"/>
</dbReference>
<accession>Q23KL0</accession>
<dbReference type="CDD" id="cd00038">
    <property type="entry name" value="CAP_ED"/>
    <property type="match status" value="2"/>
</dbReference>
<dbReference type="PROSITE" id="PS50042">
    <property type="entry name" value="CNMP_BINDING_3"/>
    <property type="match status" value="3"/>
</dbReference>
<dbReference type="PANTHER" id="PTHR11635">
    <property type="entry name" value="CAMP-DEPENDENT PROTEIN KINASE REGULATORY CHAIN"/>
    <property type="match status" value="1"/>
</dbReference>
<dbReference type="InParanoid" id="Q23KL0"/>
<feature type="region of interest" description="Disordered" evidence="1">
    <location>
        <begin position="527"/>
        <end position="549"/>
    </location>
</feature>
<dbReference type="GO" id="GO:0030552">
    <property type="term" value="F:cAMP binding"/>
    <property type="evidence" value="ECO:0007669"/>
    <property type="project" value="TreeGrafter"/>
</dbReference>
<dbReference type="eggNOG" id="ENOG502SC79">
    <property type="taxonomic scope" value="Eukaryota"/>
</dbReference>
<dbReference type="SUPFAM" id="SSF51206">
    <property type="entry name" value="cAMP-binding domain-like"/>
    <property type="match status" value="2"/>
</dbReference>
<feature type="region of interest" description="Disordered" evidence="1">
    <location>
        <begin position="151"/>
        <end position="196"/>
    </location>
</feature>
<dbReference type="RefSeq" id="XP_001017078.1">
    <property type="nucleotide sequence ID" value="XM_001017078.1"/>
</dbReference>
<dbReference type="InterPro" id="IPR014710">
    <property type="entry name" value="RmlC-like_jellyroll"/>
</dbReference>
<evidence type="ECO:0000313" key="3">
    <source>
        <dbReference type="EMBL" id="EAR96833.1"/>
    </source>
</evidence>
<evidence type="ECO:0000313" key="4">
    <source>
        <dbReference type="Proteomes" id="UP000009168"/>
    </source>
</evidence>
<dbReference type="InterPro" id="IPR018490">
    <property type="entry name" value="cNMP-bd_dom_sf"/>
</dbReference>
<feature type="compositionally biased region" description="Basic and acidic residues" evidence="1">
    <location>
        <begin position="151"/>
        <end position="165"/>
    </location>
</feature>
<dbReference type="EMBL" id="GG662673">
    <property type="protein sequence ID" value="EAR96833.1"/>
    <property type="molecule type" value="Genomic_DNA"/>
</dbReference>
<dbReference type="GO" id="GO:0005829">
    <property type="term" value="C:cytosol"/>
    <property type="evidence" value="ECO:0007669"/>
    <property type="project" value="TreeGrafter"/>
</dbReference>
<sequence>MKNLHIKTIQEENRGLEDSFLTQSDSGYKASSNPFGKKRSSLSKNEFYAKYLKKNFDFSQDDDLQVIYDIIQKQNNSKSNLDLMILQNAFKNIRLFQELENEIPQKQMFNLYRELLHYEYQPRQVVFNQGEIGREFYIILKGSVYIIGNEDKKQQDNPKKEEKGTENQQNIQEEMENENEQKHNQKQQPLVQTNTSKLARRLSKKSSFVMYSQILDPNNQTLQRKSTLERPPTFVQQGKFLYNSLKRTTSLIYDIDEDITDEEYIKLNYPDFDILAKLEQGASFGEVALRDSVPRTATAICSGETHFITLKRDAFKRFLEQYYSVVQQQNINFVKQIALFSNWTDQMINQMFYYLEKKTFRMNQTIYKEGSDSLGIYLIREGEVKLYQEMQLPKNEQDKLKNVRHFMRKLDFAKQQHIFYAPVSHLAQGQMFGHEDIVNSSQRKYTAICSSSNCQILFLNKEKFLQLSKRRNTIENAFEESAMKQEWHSQLISKLESFTKNQNEFIKRQESQKYKLLLRNNIQEGKRNSQIFENKNQKTQRRSNQSLPSSLLTQQSCQIGDFTNQQNNHLKVEISQFDPTNLNNQEKLLKNLQPLKENKNLQQIILLKQNCQLKSLKNDLKCKQDISDAFMSFATAENTPLQSEKLIKHSSAKNLFLKNQDISTIIEDQRLKTDSSKQRRPLSGLSLDIQRNSESKQVCQTINSMANIDLPNQKAQVSQSQIDINEQQINDFQFFSDQKHKSISSDQQKKLRRILDSNNKVNKNESPIRKQSINQDFLRQLIDNSLHVPKRIQQSLLSCQEDSQINLESQCISKLDIDNQIIPTCQSMHLFKKRIMSKYPKLATEQKESNQISLKQQINDLERQQRILKSLKLPKIRKNSSNFIDIFMPIEPQSQKNLDQKPALKELNNSFDLGNQKMIQSNLSEIKTPIKRNKSQNSISIIETLKNLKQELIEKKIKSDIQTKDKQDLFRRKNVSQSSLLEENHVFDLKKLAQQNYNFQNKFIDISHNPNILQQIFTKPNKIEEPKK</sequence>
<evidence type="ECO:0000259" key="2">
    <source>
        <dbReference type="PROSITE" id="PS50042"/>
    </source>
</evidence>